<name>A0A8H4A1K1_GIGMA</name>
<dbReference type="OrthoDB" id="2328643at2759"/>
<dbReference type="AlphaFoldDB" id="A0A8H4A1K1"/>
<dbReference type="Proteomes" id="UP000439903">
    <property type="component" value="Unassembled WGS sequence"/>
</dbReference>
<keyword evidence="2" id="KW-1185">Reference proteome</keyword>
<comment type="caution">
    <text evidence="1">The sequence shown here is derived from an EMBL/GenBank/DDBJ whole genome shotgun (WGS) entry which is preliminary data.</text>
</comment>
<gene>
    <name evidence="1" type="ORF">F8M41_009623</name>
</gene>
<sequence length="155" mass="17551">MTSLKCTCQYSQNYSNNVHDLDHNMMCDTTIPILYQESEPLSSCQFHALHEKIFRKKAAFQKIWGKQTDSSKSCLTNTAASMIHPQSMFDSLLELMQQDLKIGEDEIDSDKSNKARISSGSGVGTQSIYHFQQHSIYCECRGSGVGCQCRRQCFC</sequence>
<evidence type="ECO:0000313" key="1">
    <source>
        <dbReference type="EMBL" id="KAF0400038.1"/>
    </source>
</evidence>
<proteinExistence type="predicted"/>
<organism evidence="1 2">
    <name type="scientific">Gigaspora margarita</name>
    <dbReference type="NCBI Taxonomy" id="4874"/>
    <lineage>
        <taxon>Eukaryota</taxon>
        <taxon>Fungi</taxon>
        <taxon>Fungi incertae sedis</taxon>
        <taxon>Mucoromycota</taxon>
        <taxon>Glomeromycotina</taxon>
        <taxon>Glomeromycetes</taxon>
        <taxon>Diversisporales</taxon>
        <taxon>Gigasporaceae</taxon>
        <taxon>Gigaspora</taxon>
    </lineage>
</organism>
<evidence type="ECO:0000313" key="2">
    <source>
        <dbReference type="Proteomes" id="UP000439903"/>
    </source>
</evidence>
<protein>
    <submittedName>
        <fullName evidence="1">Uncharacterized protein</fullName>
    </submittedName>
</protein>
<reference evidence="1 2" key="1">
    <citation type="journal article" date="2019" name="Environ. Microbiol.">
        <title>At the nexus of three kingdoms: the genome of the mycorrhizal fungus Gigaspora margarita provides insights into plant, endobacterial and fungal interactions.</title>
        <authorList>
            <person name="Venice F."/>
            <person name="Ghignone S."/>
            <person name="Salvioli di Fossalunga A."/>
            <person name="Amselem J."/>
            <person name="Novero M."/>
            <person name="Xianan X."/>
            <person name="Sedzielewska Toro K."/>
            <person name="Morin E."/>
            <person name="Lipzen A."/>
            <person name="Grigoriev I.V."/>
            <person name="Henrissat B."/>
            <person name="Martin F.M."/>
            <person name="Bonfante P."/>
        </authorList>
    </citation>
    <scope>NUCLEOTIDE SEQUENCE [LARGE SCALE GENOMIC DNA]</scope>
    <source>
        <strain evidence="1 2">BEG34</strain>
    </source>
</reference>
<accession>A0A8H4A1K1</accession>
<dbReference type="EMBL" id="WTPW01002045">
    <property type="protein sequence ID" value="KAF0400038.1"/>
    <property type="molecule type" value="Genomic_DNA"/>
</dbReference>